<sequence length="60" mass="6964">MKTVNTKAINDLNDSLLVSIKMYYNIHLKGGIDNYNYYLSLVTIEHLNYIDQLLHPNPPN</sequence>
<accession>A0AAU7PG55</accession>
<protein>
    <submittedName>
        <fullName evidence="1">Uncharacterized protein</fullName>
    </submittedName>
</protein>
<organism evidence="1">
    <name type="scientific">Escherichia phage fEgEco12</name>
    <dbReference type="NCBI Taxonomy" id="3158837"/>
    <lineage>
        <taxon>Viruses</taxon>
        <taxon>Duplodnaviria</taxon>
        <taxon>Heunggongvirae</taxon>
        <taxon>Uroviricota</taxon>
        <taxon>Caudoviricetes</taxon>
    </lineage>
</organism>
<proteinExistence type="predicted"/>
<evidence type="ECO:0000313" key="1">
    <source>
        <dbReference type="EMBL" id="XBS49177.1"/>
    </source>
</evidence>
<name>A0AAU7PG55_9CAUD</name>
<reference evidence="1" key="1">
    <citation type="submission" date="2024-05" db="EMBL/GenBank/DDBJ databases">
        <authorList>
            <person name="Badawy S."/>
            <person name="Skurnik M."/>
        </authorList>
    </citation>
    <scope>NUCLEOTIDE SEQUENCE</scope>
</reference>
<dbReference type="EMBL" id="PP777464">
    <property type="protein sequence ID" value="XBS49177.1"/>
    <property type="molecule type" value="Genomic_DNA"/>
</dbReference>